<dbReference type="InterPro" id="IPR029063">
    <property type="entry name" value="SAM-dependent_MTases_sf"/>
</dbReference>
<feature type="domain" description="O-methyltransferase dimerisation" evidence="5">
    <location>
        <begin position="25"/>
        <end position="117"/>
    </location>
</feature>
<dbReference type="SUPFAM" id="SSF46785">
    <property type="entry name" value="Winged helix' DNA-binding domain"/>
    <property type="match status" value="1"/>
</dbReference>
<dbReference type="AlphaFoldDB" id="A0AAD3SWU9"/>
<dbReference type="GO" id="GO:0008171">
    <property type="term" value="F:O-methyltransferase activity"/>
    <property type="evidence" value="ECO:0007669"/>
    <property type="project" value="InterPro"/>
</dbReference>
<sequence>MNSVTGETKLSPMEEEKELFSYAMALVSGSVPTMVLKAIIELDVLEIMKRAGPEAYLSPAEIAAELPISIPDSTVMLDRMLCLLACYSIVTCSIRMLPNGNVERLYRLAPVCKFLTKNEDGVSLATISLMLQDRVNLEIWHYMKEAVLEGGIPFNKAHGTSLFEYNEVNPRFRKVFNNGMSDLSILEIKKILETYKGFEGLSSLVDVGGGIGTTLNMIVSKYPMIKGINFDLPYIIKDSPPFPGVQHVGGDMFANVPKGDAIIMKRVFLDWSDEHCIKLLKNCYASLPDHGKVIVCEPILPATIETATTTTKVVFHIDLIMLADFVKGKERSENEFEGLAKVAGFQGFRVVCSAYHIKVMEFLKKN</sequence>
<dbReference type="Proteomes" id="UP001279734">
    <property type="component" value="Unassembled WGS sequence"/>
</dbReference>
<evidence type="ECO:0000256" key="2">
    <source>
        <dbReference type="ARBA" id="ARBA00022679"/>
    </source>
</evidence>
<dbReference type="PROSITE" id="PS51683">
    <property type="entry name" value="SAM_OMT_II"/>
    <property type="match status" value="1"/>
</dbReference>
<dbReference type="GO" id="GO:0032259">
    <property type="term" value="P:methylation"/>
    <property type="evidence" value="ECO:0007669"/>
    <property type="project" value="UniProtKB-KW"/>
</dbReference>
<dbReference type="PIRSF" id="PIRSF005739">
    <property type="entry name" value="O-mtase"/>
    <property type="match status" value="1"/>
</dbReference>
<evidence type="ECO:0008006" key="8">
    <source>
        <dbReference type="Google" id="ProtNLM"/>
    </source>
</evidence>
<dbReference type="Gene3D" id="3.40.50.150">
    <property type="entry name" value="Vaccinia Virus protein VP39"/>
    <property type="match status" value="1"/>
</dbReference>
<evidence type="ECO:0000313" key="7">
    <source>
        <dbReference type="Proteomes" id="UP001279734"/>
    </source>
</evidence>
<dbReference type="InterPro" id="IPR036388">
    <property type="entry name" value="WH-like_DNA-bd_sf"/>
</dbReference>
<dbReference type="FunFam" id="1.10.10.10:FF:000357">
    <property type="entry name" value="Caffeic acid 3-O-methyltransferase"/>
    <property type="match status" value="1"/>
</dbReference>
<dbReference type="InterPro" id="IPR012967">
    <property type="entry name" value="COMT_dimerisation"/>
</dbReference>
<feature type="domain" description="O-methyltransferase C-terminal" evidence="4">
    <location>
        <begin position="140"/>
        <end position="346"/>
    </location>
</feature>
<keyword evidence="7" id="KW-1185">Reference proteome</keyword>
<dbReference type="FunFam" id="3.40.50.150:FF:000061">
    <property type="entry name" value="Caffeic acid O-methyltransferase"/>
    <property type="match status" value="1"/>
</dbReference>
<evidence type="ECO:0000313" key="6">
    <source>
        <dbReference type="EMBL" id="GMH18326.1"/>
    </source>
</evidence>
<accession>A0AAD3SWU9</accession>
<dbReference type="EMBL" id="BSYO01000019">
    <property type="protein sequence ID" value="GMH18326.1"/>
    <property type="molecule type" value="Genomic_DNA"/>
</dbReference>
<dbReference type="PANTHER" id="PTHR11746">
    <property type="entry name" value="O-METHYLTRANSFERASE"/>
    <property type="match status" value="1"/>
</dbReference>
<evidence type="ECO:0000256" key="1">
    <source>
        <dbReference type="ARBA" id="ARBA00022603"/>
    </source>
</evidence>
<dbReference type="InterPro" id="IPR036390">
    <property type="entry name" value="WH_DNA-bd_sf"/>
</dbReference>
<dbReference type="Gene3D" id="1.10.10.10">
    <property type="entry name" value="Winged helix-like DNA-binding domain superfamily/Winged helix DNA-binding domain"/>
    <property type="match status" value="1"/>
</dbReference>
<gene>
    <name evidence="6" type="ORF">Nepgr_020167</name>
</gene>
<name>A0AAD3SWU9_NEPGR</name>
<dbReference type="GO" id="GO:0046983">
    <property type="term" value="F:protein dimerization activity"/>
    <property type="evidence" value="ECO:0007669"/>
    <property type="project" value="InterPro"/>
</dbReference>
<evidence type="ECO:0000259" key="5">
    <source>
        <dbReference type="Pfam" id="PF08100"/>
    </source>
</evidence>
<keyword evidence="2" id="KW-0808">Transferase</keyword>
<dbReference type="InterPro" id="IPR001077">
    <property type="entry name" value="COMT_C"/>
</dbReference>
<organism evidence="6 7">
    <name type="scientific">Nepenthes gracilis</name>
    <name type="common">Slender pitcher plant</name>
    <dbReference type="NCBI Taxonomy" id="150966"/>
    <lineage>
        <taxon>Eukaryota</taxon>
        <taxon>Viridiplantae</taxon>
        <taxon>Streptophyta</taxon>
        <taxon>Embryophyta</taxon>
        <taxon>Tracheophyta</taxon>
        <taxon>Spermatophyta</taxon>
        <taxon>Magnoliopsida</taxon>
        <taxon>eudicotyledons</taxon>
        <taxon>Gunneridae</taxon>
        <taxon>Pentapetalae</taxon>
        <taxon>Caryophyllales</taxon>
        <taxon>Nepenthaceae</taxon>
        <taxon>Nepenthes</taxon>
    </lineage>
</organism>
<dbReference type="Pfam" id="PF08100">
    <property type="entry name" value="Dimerisation"/>
    <property type="match status" value="1"/>
</dbReference>
<evidence type="ECO:0000259" key="4">
    <source>
        <dbReference type="Pfam" id="PF00891"/>
    </source>
</evidence>
<comment type="caution">
    <text evidence="6">The sequence shown here is derived from an EMBL/GenBank/DDBJ whole genome shotgun (WGS) entry which is preliminary data.</text>
</comment>
<reference evidence="6" key="1">
    <citation type="submission" date="2023-05" db="EMBL/GenBank/DDBJ databases">
        <title>Nepenthes gracilis genome sequencing.</title>
        <authorList>
            <person name="Fukushima K."/>
        </authorList>
    </citation>
    <scope>NUCLEOTIDE SEQUENCE</scope>
    <source>
        <strain evidence="6">SING2019-196</strain>
    </source>
</reference>
<keyword evidence="1" id="KW-0489">Methyltransferase</keyword>
<keyword evidence="3" id="KW-0949">S-adenosyl-L-methionine</keyword>
<evidence type="ECO:0000256" key="3">
    <source>
        <dbReference type="ARBA" id="ARBA00022691"/>
    </source>
</evidence>
<protein>
    <recommendedName>
        <fullName evidence="8">Caffeic acid O-methyltransferase</fullName>
    </recommendedName>
</protein>
<proteinExistence type="predicted"/>
<dbReference type="InterPro" id="IPR016461">
    <property type="entry name" value="COMT-like"/>
</dbReference>
<dbReference type="Pfam" id="PF00891">
    <property type="entry name" value="Methyltransf_2"/>
    <property type="match status" value="1"/>
</dbReference>
<dbReference type="SUPFAM" id="SSF53335">
    <property type="entry name" value="S-adenosyl-L-methionine-dependent methyltransferases"/>
    <property type="match status" value="1"/>
</dbReference>